<organism evidence="8">
    <name type="scientific">marine metagenome</name>
    <dbReference type="NCBI Taxonomy" id="408172"/>
    <lineage>
        <taxon>unclassified sequences</taxon>
        <taxon>metagenomes</taxon>
        <taxon>ecological metagenomes</taxon>
    </lineage>
</organism>
<dbReference type="Pfam" id="PF01148">
    <property type="entry name" value="CTP_transf_1"/>
    <property type="match status" value="1"/>
</dbReference>
<feature type="transmembrane region" description="Helical" evidence="7">
    <location>
        <begin position="26"/>
        <end position="48"/>
    </location>
</feature>
<accession>A0A382HBF7</accession>
<dbReference type="InterPro" id="IPR000374">
    <property type="entry name" value="PC_trans"/>
</dbReference>
<feature type="non-terminal residue" evidence="8">
    <location>
        <position position="1"/>
    </location>
</feature>
<comment type="similarity">
    <text evidence="2">Belongs to the CDS family.</text>
</comment>
<dbReference type="AlphaFoldDB" id="A0A382HBF7"/>
<feature type="transmembrane region" description="Helical" evidence="7">
    <location>
        <begin position="158"/>
        <end position="181"/>
    </location>
</feature>
<evidence type="ECO:0000256" key="5">
    <source>
        <dbReference type="ARBA" id="ARBA00022989"/>
    </source>
</evidence>
<keyword evidence="4 7" id="KW-0812">Transmembrane</keyword>
<comment type="subcellular location">
    <subcellularLocation>
        <location evidence="1">Membrane</location>
        <topology evidence="1">Multi-pass membrane protein</topology>
    </subcellularLocation>
</comment>
<reference evidence="8" key="1">
    <citation type="submission" date="2018-05" db="EMBL/GenBank/DDBJ databases">
        <authorList>
            <person name="Lanie J.A."/>
            <person name="Ng W.-L."/>
            <person name="Kazmierczak K.M."/>
            <person name="Andrzejewski T.M."/>
            <person name="Davidsen T.M."/>
            <person name="Wayne K.J."/>
            <person name="Tettelin H."/>
            <person name="Glass J.I."/>
            <person name="Rusch D."/>
            <person name="Podicherti R."/>
            <person name="Tsui H.-C.T."/>
            <person name="Winkler M.E."/>
        </authorList>
    </citation>
    <scope>NUCLEOTIDE SEQUENCE</scope>
</reference>
<evidence type="ECO:0000256" key="1">
    <source>
        <dbReference type="ARBA" id="ARBA00004141"/>
    </source>
</evidence>
<feature type="transmembrane region" description="Helical" evidence="7">
    <location>
        <begin position="94"/>
        <end position="113"/>
    </location>
</feature>
<dbReference type="GO" id="GO:0005886">
    <property type="term" value="C:plasma membrane"/>
    <property type="evidence" value="ECO:0007669"/>
    <property type="project" value="TreeGrafter"/>
</dbReference>
<keyword evidence="6 7" id="KW-0472">Membrane</keyword>
<keyword evidence="3" id="KW-0808">Transferase</keyword>
<dbReference type="PANTHER" id="PTHR43535:SF1">
    <property type="entry name" value="PHOSPHATIDATE CYTIDYLYLTRANSFERASE"/>
    <property type="match status" value="1"/>
</dbReference>
<sequence length="224" mass="25033">RDADRSTLVACYLSIPIQYYFAYQGWYTMFLIFIPVFMFIIIPFLLVLSGDTDNIIRSMCILPTSLMLGVFGISHLALLISFPEMNEGNISGKALLLFLIFITEANDIMQFVFGKIFGRHKILPKVSPNKTWEGFIGGVISTTIIGYYMGFLTPLNSWQLILVSFCIAILGFMGDAIISAVKRDFGVKDMGNSIPGHGGFLDRIDSLSTTSSPFFHLIYFMVIA</sequence>
<dbReference type="PROSITE" id="PS01315">
    <property type="entry name" value="CDS"/>
    <property type="match status" value="1"/>
</dbReference>
<feature type="transmembrane region" description="Helical" evidence="7">
    <location>
        <begin position="60"/>
        <end position="82"/>
    </location>
</feature>
<evidence type="ECO:0000313" key="8">
    <source>
        <dbReference type="EMBL" id="SVB84489.1"/>
    </source>
</evidence>
<evidence type="ECO:0000256" key="3">
    <source>
        <dbReference type="ARBA" id="ARBA00022679"/>
    </source>
</evidence>
<proteinExistence type="inferred from homology"/>
<keyword evidence="5 7" id="KW-1133">Transmembrane helix</keyword>
<dbReference type="GO" id="GO:0016772">
    <property type="term" value="F:transferase activity, transferring phosphorus-containing groups"/>
    <property type="evidence" value="ECO:0007669"/>
    <property type="project" value="InterPro"/>
</dbReference>
<dbReference type="EMBL" id="UINC01060214">
    <property type="protein sequence ID" value="SVB84489.1"/>
    <property type="molecule type" value="Genomic_DNA"/>
</dbReference>
<evidence type="ECO:0000256" key="2">
    <source>
        <dbReference type="ARBA" id="ARBA00010185"/>
    </source>
</evidence>
<dbReference type="PANTHER" id="PTHR43535">
    <property type="entry name" value="PHOSPHATIDATE CYTIDYLYLTRANSFERASE"/>
    <property type="match status" value="1"/>
</dbReference>
<gene>
    <name evidence="8" type="ORF">METZ01_LOCUS237343</name>
</gene>
<name>A0A382HBF7_9ZZZZ</name>
<evidence type="ECO:0000256" key="7">
    <source>
        <dbReference type="SAM" id="Phobius"/>
    </source>
</evidence>
<evidence type="ECO:0000256" key="6">
    <source>
        <dbReference type="ARBA" id="ARBA00023136"/>
    </source>
</evidence>
<evidence type="ECO:0000256" key="4">
    <source>
        <dbReference type="ARBA" id="ARBA00022692"/>
    </source>
</evidence>
<protein>
    <recommendedName>
        <fullName evidence="9">Phosphatidate cytidylyltransferase</fullName>
    </recommendedName>
</protein>
<evidence type="ECO:0008006" key="9">
    <source>
        <dbReference type="Google" id="ProtNLM"/>
    </source>
</evidence>
<feature type="transmembrane region" description="Helical" evidence="7">
    <location>
        <begin position="134"/>
        <end position="152"/>
    </location>
</feature>
<dbReference type="GO" id="GO:0009273">
    <property type="term" value="P:peptidoglycan-based cell wall biogenesis"/>
    <property type="evidence" value="ECO:0007669"/>
    <property type="project" value="TreeGrafter"/>
</dbReference>